<evidence type="ECO:0000313" key="3">
    <source>
        <dbReference type="Proteomes" id="UP000196158"/>
    </source>
</evidence>
<dbReference type="EMBL" id="FXLY01000003">
    <property type="protein sequence ID" value="SMN19290.1"/>
    <property type="molecule type" value="Genomic_DNA"/>
</dbReference>
<sequence>MAEQISHNRSLGVKKLNEDKKRLLKEYYKLSDEIDTNADNDGVASSSTEGDIATTSSTEIPDNNENDVTSIESSNTDPERQINEMTLQQILQIHNRLVGQEIEMSNSIKNTIYDNYYDLVKVNTLLQDIVQRDSSTTTDQQNNNTNPTKENRIAALLGQLRTLSEP</sequence>
<evidence type="ECO:0000256" key="1">
    <source>
        <dbReference type="SAM" id="MobiDB-lite"/>
    </source>
</evidence>
<protein>
    <submittedName>
        <fullName evidence="2">Similar to Saccharomyces cerevisiae YKR020W VPS51 Component of the GARP (Golgi-associated retrograde protein) complex</fullName>
    </submittedName>
</protein>
<dbReference type="Pfam" id="PF08700">
    <property type="entry name" value="VPS51_Exo84_N"/>
    <property type="match status" value="1"/>
</dbReference>
<proteinExistence type="predicted"/>
<dbReference type="STRING" id="1789683.A0A1X7R1H0"/>
<name>A0A1X7R1H0_9SACH</name>
<dbReference type="Proteomes" id="UP000196158">
    <property type="component" value="Unassembled WGS sequence"/>
</dbReference>
<gene>
    <name evidence="2" type="ORF">KASA_0P04774G</name>
</gene>
<keyword evidence="3" id="KW-1185">Reference proteome</keyword>
<organism evidence="2 3">
    <name type="scientific">Maudiozyma saulgeensis</name>
    <dbReference type="NCBI Taxonomy" id="1789683"/>
    <lineage>
        <taxon>Eukaryota</taxon>
        <taxon>Fungi</taxon>
        <taxon>Dikarya</taxon>
        <taxon>Ascomycota</taxon>
        <taxon>Saccharomycotina</taxon>
        <taxon>Saccharomycetes</taxon>
        <taxon>Saccharomycetales</taxon>
        <taxon>Saccharomycetaceae</taxon>
        <taxon>Maudiozyma</taxon>
    </lineage>
</organism>
<dbReference type="AlphaFoldDB" id="A0A1X7R1H0"/>
<feature type="region of interest" description="Disordered" evidence="1">
    <location>
        <begin position="36"/>
        <end position="77"/>
    </location>
</feature>
<evidence type="ECO:0000313" key="2">
    <source>
        <dbReference type="EMBL" id="SMN19290.1"/>
    </source>
</evidence>
<reference evidence="2 3" key="1">
    <citation type="submission" date="2017-04" db="EMBL/GenBank/DDBJ databases">
        <authorList>
            <person name="Afonso C.L."/>
            <person name="Miller P.J."/>
            <person name="Scott M.A."/>
            <person name="Spackman E."/>
            <person name="Goraichik I."/>
            <person name="Dimitrov K.M."/>
            <person name="Suarez D.L."/>
            <person name="Swayne D.E."/>
        </authorList>
    </citation>
    <scope>NUCLEOTIDE SEQUENCE [LARGE SCALE GENOMIC DNA]</scope>
</reference>
<dbReference type="OrthoDB" id="203678at2759"/>
<feature type="compositionally biased region" description="Polar residues" evidence="1">
    <location>
        <begin position="39"/>
        <end position="76"/>
    </location>
</feature>
<accession>A0A1X7R1H0</accession>